<feature type="transmembrane region" description="Helical" evidence="6">
    <location>
        <begin position="92"/>
        <end position="115"/>
    </location>
</feature>
<feature type="transmembrane region" description="Helical" evidence="6">
    <location>
        <begin position="69"/>
        <end position="86"/>
    </location>
</feature>
<evidence type="ECO:0000259" key="7">
    <source>
        <dbReference type="PROSITE" id="PS50850"/>
    </source>
</evidence>
<proteinExistence type="predicted"/>
<dbReference type="PROSITE" id="PS50850">
    <property type="entry name" value="MFS"/>
    <property type="match status" value="1"/>
</dbReference>
<sequence length="391" mass="41685">MKNVIFLAIGMFSLGFDAYIIAGLVPGISDSYQKSASQVGQAVSIFTLCYAVSAPLFASLLAGKPIKKVLLTSIVIFGLANALTAVSPNFSIFLISRAIAGVGAGLFSPLAVTGATMLVPVEKKGRALGLTIGGMSMGTVLGVPIGLYIANQFNWQYAMWFVVLLSLISALSILKFLPHVPVTAPPAIKERIAMFLDKRVTITVLITFFASIASLGLYTYLSPLLQDLNNSNDLTIYLWAWGLGGLGGLFGSISIGYLIDYFKKPKTLMALILIILTCSVVCIPIMINLSLIKYLPFFIWGAMGWASGAPQQHILLSYQPKHGSAAVALNSSINYLGSSVGATLGGIIISLGMGTIALIYFAVLSMVISLGFQFYSMRSNDFKTVNTKKSV</sequence>
<feature type="transmembrane region" description="Helical" evidence="6">
    <location>
        <begin position="42"/>
        <end position="62"/>
    </location>
</feature>
<feature type="domain" description="Major facilitator superfamily (MFS) profile" evidence="7">
    <location>
        <begin position="3"/>
        <end position="380"/>
    </location>
</feature>
<keyword evidence="4 6" id="KW-1133">Transmembrane helix</keyword>
<dbReference type="Proteomes" id="UP000470051">
    <property type="component" value="Unassembled WGS sequence"/>
</dbReference>
<protein>
    <submittedName>
        <fullName evidence="8">MFS transporter</fullName>
    </submittedName>
</protein>
<dbReference type="RefSeq" id="WP_113044363.1">
    <property type="nucleotide sequence ID" value="NZ_CAWPKC010000026.1"/>
</dbReference>
<dbReference type="InterPro" id="IPR011701">
    <property type="entry name" value="MFS"/>
</dbReference>
<feature type="transmembrane region" description="Helical" evidence="6">
    <location>
        <begin position="271"/>
        <end position="295"/>
    </location>
</feature>
<evidence type="ECO:0000313" key="8">
    <source>
        <dbReference type="EMBL" id="NDL26665.1"/>
    </source>
</evidence>
<name>A0ABX0B436_9GAMM</name>
<evidence type="ECO:0000256" key="2">
    <source>
        <dbReference type="ARBA" id="ARBA00022475"/>
    </source>
</evidence>
<comment type="subcellular location">
    <subcellularLocation>
        <location evidence="1">Cell membrane</location>
        <topology evidence="1">Multi-pass membrane protein</topology>
    </subcellularLocation>
</comment>
<dbReference type="EMBL" id="WSFE01000026">
    <property type="protein sequence ID" value="NDL26665.1"/>
    <property type="molecule type" value="Genomic_DNA"/>
</dbReference>
<reference evidence="8 9" key="1">
    <citation type="submission" date="2019-12" db="EMBL/GenBank/DDBJ databases">
        <title>Engineering Photorhabdus to improve their lethality against agricultural pests.</title>
        <authorList>
            <person name="Machado R.A.R."/>
        </authorList>
    </citation>
    <scope>NUCLEOTIDE SEQUENCE [LARGE SCALE GENOMIC DNA]</scope>
    <source>
        <strain evidence="8 9">M-HU2</strain>
    </source>
</reference>
<gene>
    <name evidence="8" type="ORF">GPY42_16345</name>
</gene>
<keyword evidence="3 6" id="KW-0812">Transmembrane</keyword>
<dbReference type="InterPro" id="IPR036259">
    <property type="entry name" value="MFS_trans_sf"/>
</dbReference>
<dbReference type="SUPFAM" id="SSF103473">
    <property type="entry name" value="MFS general substrate transporter"/>
    <property type="match status" value="1"/>
</dbReference>
<feature type="transmembrane region" description="Helical" evidence="6">
    <location>
        <begin position="236"/>
        <end position="259"/>
    </location>
</feature>
<comment type="caution">
    <text evidence="8">The sequence shown here is derived from an EMBL/GenBank/DDBJ whole genome shotgun (WGS) entry which is preliminary data.</text>
</comment>
<dbReference type="PANTHER" id="PTHR43124:SF3">
    <property type="entry name" value="CHLORAMPHENICOL EFFLUX PUMP RV0191"/>
    <property type="match status" value="1"/>
</dbReference>
<evidence type="ECO:0000313" key="9">
    <source>
        <dbReference type="Proteomes" id="UP000470051"/>
    </source>
</evidence>
<keyword evidence="2" id="KW-1003">Cell membrane</keyword>
<evidence type="ECO:0000256" key="3">
    <source>
        <dbReference type="ARBA" id="ARBA00022692"/>
    </source>
</evidence>
<dbReference type="Pfam" id="PF07690">
    <property type="entry name" value="MFS_1"/>
    <property type="match status" value="1"/>
</dbReference>
<evidence type="ECO:0000256" key="1">
    <source>
        <dbReference type="ARBA" id="ARBA00004651"/>
    </source>
</evidence>
<keyword evidence="9" id="KW-1185">Reference proteome</keyword>
<feature type="transmembrane region" description="Helical" evidence="6">
    <location>
        <begin position="344"/>
        <end position="372"/>
    </location>
</feature>
<feature type="transmembrane region" description="Helical" evidence="6">
    <location>
        <begin position="127"/>
        <end position="151"/>
    </location>
</feature>
<accession>A0ABX0B436</accession>
<keyword evidence="5 6" id="KW-0472">Membrane</keyword>
<evidence type="ECO:0000256" key="4">
    <source>
        <dbReference type="ARBA" id="ARBA00022989"/>
    </source>
</evidence>
<dbReference type="CDD" id="cd17324">
    <property type="entry name" value="MFS_NepI_like"/>
    <property type="match status" value="1"/>
</dbReference>
<dbReference type="InterPro" id="IPR020846">
    <property type="entry name" value="MFS_dom"/>
</dbReference>
<dbReference type="Gene3D" id="1.20.1250.20">
    <property type="entry name" value="MFS general substrate transporter like domains"/>
    <property type="match status" value="1"/>
</dbReference>
<feature type="transmembrane region" description="Helical" evidence="6">
    <location>
        <begin position="157"/>
        <end position="178"/>
    </location>
</feature>
<dbReference type="InterPro" id="IPR050189">
    <property type="entry name" value="MFS_Efflux_Transporters"/>
</dbReference>
<evidence type="ECO:0000256" key="5">
    <source>
        <dbReference type="ARBA" id="ARBA00023136"/>
    </source>
</evidence>
<feature type="transmembrane region" description="Helical" evidence="6">
    <location>
        <begin position="199"/>
        <end position="221"/>
    </location>
</feature>
<dbReference type="PANTHER" id="PTHR43124">
    <property type="entry name" value="PURINE EFFLUX PUMP PBUE"/>
    <property type="match status" value="1"/>
</dbReference>
<evidence type="ECO:0000256" key="6">
    <source>
        <dbReference type="SAM" id="Phobius"/>
    </source>
</evidence>
<organism evidence="8 9">
    <name type="scientific">Photorhabdus kayaii</name>
    <dbReference type="NCBI Taxonomy" id="230088"/>
    <lineage>
        <taxon>Bacteria</taxon>
        <taxon>Pseudomonadati</taxon>
        <taxon>Pseudomonadota</taxon>
        <taxon>Gammaproteobacteria</taxon>
        <taxon>Enterobacterales</taxon>
        <taxon>Morganellaceae</taxon>
        <taxon>Photorhabdus</taxon>
    </lineage>
</organism>